<evidence type="ECO:0000313" key="1">
    <source>
        <dbReference type="EMBL" id="RZS84131.1"/>
    </source>
</evidence>
<comment type="caution">
    <text evidence="1">The sequence shown here is derived from an EMBL/GenBank/DDBJ whole genome shotgun (WGS) entry which is preliminary data.</text>
</comment>
<dbReference type="GO" id="GO:0016740">
    <property type="term" value="F:transferase activity"/>
    <property type="evidence" value="ECO:0007669"/>
    <property type="project" value="UniProtKB-KW"/>
</dbReference>
<dbReference type="Gene3D" id="3.40.50.10540">
    <property type="entry name" value="Crotonobetainyl-coa:carnitine coa-transferase, domain 1"/>
    <property type="match status" value="2"/>
</dbReference>
<dbReference type="InterPro" id="IPR044855">
    <property type="entry name" value="CoA-Trfase_III_dom3_sf"/>
</dbReference>
<dbReference type="PANTHER" id="PTHR48228:SF4">
    <property type="entry name" value="BLR3030 PROTEIN"/>
    <property type="match status" value="1"/>
</dbReference>
<keyword evidence="1" id="KW-0808">Transferase</keyword>
<name>A0A4Q7NGP0_9BURK</name>
<dbReference type="Pfam" id="PF02515">
    <property type="entry name" value="CoA_transf_3"/>
    <property type="match status" value="2"/>
</dbReference>
<dbReference type="InterPro" id="IPR050509">
    <property type="entry name" value="CoA-transferase_III"/>
</dbReference>
<dbReference type="EMBL" id="SGXC01000001">
    <property type="protein sequence ID" value="RZS84131.1"/>
    <property type="molecule type" value="Genomic_DNA"/>
</dbReference>
<dbReference type="InterPro" id="IPR003673">
    <property type="entry name" value="CoA-Trfase_fam_III"/>
</dbReference>
<dbReference type="RefSeq" id="WP_130355523.1">
    <property type="nucleotide sequence ID" value="NZ_SGXC01000001.1"/>
</dbReference>
<dbReference type="Proteomes" id="UP000292445">
    <property type="component" value="Unassembled WGS sequence"/>
</dbReference>
<dbReference type="Gene3D" id="3.30.1540.10">
    <property type="entry name" value="formyl-coa transferase, domain 3"/>
    <property type="match status" value="1"/>
</dbReference>
<proteinExistence type="predicted"/>
<protein>
    <submittedName>
        <fullName evidence="1">CoA transferase family III</fullName>
    </submittedName>
</protein>
<dbReference type="PANTHER" id="PTHR48228">
    <property type="entry name" value="SUCCINYL-COA--D-CITRAMALATE COA-TRANSFERASE"/>
    <property type="match status" value="1"/>
</dbReference>
<dbReference type="OrthoDB" id="9058532at2"/>
<organism evidence="1 2">
    <name type="scientific">Pigmentiphaga kullae</name>
    <dbReference type="NCBI Taxonomy" id="151784"/>
    <lineage>
        <taxon>Bacteria</taxon>
        <taxon>Pseudomonadati</taxon>
        <taxon>Pseudomonadota</taxon>
        <taxon>Betaproteobacteria</taxon>
        <taxon>Burkholderiales</taxon>
        <taxon>Alcaligenaceae</taxon>
        <taxon>Pigmentiphaga</taxon>
    </lineage>
</organism>
<keyword evidence="2" id="KW-1185">Reference proteome</keyword>
<gene>
    <name evidence="1" type="ORF">EV675_0133</name>
</gene>
<evidence type="ECO:0000313" key="2">
    <source>
        <dbReference type="Proteomes" id="UP000292445"/>
    </source>
</evidence>
<sequence length="482" mass="51178">MTSESSLWAARIPAGARPDADPVADAQLDACLAVLGLKRTDAGGEVSITGADPAIDSPHRLAGAMAVAAAAQGTALASLARELGHAGQDVSVEIGRAAHALHPSRYLKQNGYPIGFDFTFNEPGNGYFRTRDGRWVYLVFTRPQLRNELLTLLGAPNNRDAVAQAVAAWSGQELEDACIAANLPVSLVRSPEEWRLHPHARALSRLPVIHIERAARGAPRLWRQTGPRPLAGLRVLDLSHILAGPGLTRTLAEQGADVLRISAPTQTDPLNFMLDTGFGKRSAFLDLDTPRDLATVRELIAGADVVVQSYSPGSLARRGLSFEHMIAGHPGLVYVELSAYGDAGGPWAHRVGFDHNAQSTTGISWVEGGPDSPRLPPTTLVADYTTAYLGAAGVLAALRRRAADGGSYRVSLALARTCMWVQDMGLVGAGAPAAPLEPDVLQMDSPFGKLDYLAPITQFSSTPAFWSDPPLLLGASLPRWSS</sequence>
<reference evidence="1 2" key="1">
    <citation type="submission" date="2019-02" db="EMBL/GenBank/DDBJ databases">
        <title>Genomic Encyclopedia of Type Strains, Phase IV (KMG-IV): sequencing the most valuable type-strain genomes for metagenomic binning, comparative biology and taxonomic classification.</title>
        <authorList>
            <person name="Goeker M."/>
        </authorList>
    </citation>
    <scope>NUCLEOTIDE SEQUENCE [LARGE SCALE GENOMIC DNA]</scope>
    <source>
        <strain evidence="1 2">K24</strain>
    </source>
</reference>
<dbReference type="InterPro" id="IPR023606">
    <property type="entry name" value="CoA-Trfase_III_dom_1_sf"/>
</dbReference>
<accession>A0A4Q7NGP0</accession>
<dbReference type="SUPFAM" id="SSF89796">
    <property type="entry name" value="CoA-transferase family III (CaiB/BaiF)"/>
    <property type="match status" value="2"/>
</dbReference>
<dbReference type="AlphaFoldDB" id="A0A4Q7NGP0"/>